<dbReference type="Gene3D" id="3.40.800.20">
    <property type="entry name" value="Histone deacetylase domain"/>
    <property type="match status" value="1"/>
</dbReference>
<proteinExistence type="inferred from homology"/>
<organism evidence="13">
    <name type="scientific">Cyprideis torosa</name>
    <dbReference type="NCBI Taxonomy" id="163714"/>
    <lineage>
        <taxon>Eukaryota</taxon>
        <taxon>Metazoa</taxon>
        <taxon>Ecdysozoa</taxon>
        <taxon>Arthropoda</taxon>
        <taxon>Crustacea</taxon>
        <taxon>Oligostraca</taxon>
        <taxon>Ostracoda</taxon>
        <taxon>Podocopa</taxon>
        <taxon>Podocopida</taxon>
        <taxon>Cytherocopina</taxon>
        <taxon>Cytheroidea</taxon>
        <taxon>Cytherideidae</taxon>
        <taxon>Cyprideis</taxon>
    </lineage>
</organism>
<evidence type="ECO:0000256" key="8">
    <source>
        <dbReference type="ARBA" id="ARBA00023242"/>
    </source>
</evidence>
<keyword evidence="7" id="KW-0804">Transcription</keyword>
<comment type="similarity">
    <text evidence="11">Belongs to the histone deacetylase family. HD Type 1 subfamily.</text>
</comment>
<evidence type="ECO:0000256" key="10">
    <source>
        <dbReference type="ARBA" id="ARBA00048287"/>
    </source>
</evidence>
<keyword evidence="4" id="KW-0378">Hydrolase</keyword>
<keyword evidence="6" id="KW-0805">Transcription regulation</keyword>
<feature type="compositionally biased region" description="Low complexity" evidence="12">
    <location>
        <begin position="434"/>
        <end position="509"/>
    </location>
</feature>
<dbReference type="OrthoDB" id="1918432at2759"/>
<evidence type="ECO:0000256" key="12">
    <source>
        <dbReference type="SAM" id="MobiDB-lite"/>
    </source>
</evidence>
<dbReference type="SUPFAM" id="SSF52768">
    <property type="entry name" value="Arginase/deacetylase"/>
    <property type="match status" value="1"/>
</dbReference>
<sequence>MVKPKVTYLFDPAVGGFHYGFRHPMKPHRLAVTHSMVLQYGLMKKMTVCKPYKATFHDMCRFHSEEYIDFLQNVTPHNIQGNAKSLTLYNVGEDCPVFDGLYDFCQLYTGASLDGAVKLNNGLCDIAVNWSGGLHHAKKFEASGFCYVNDIVIAILELLKYHPRVLYVDIDIHHGDGVQEAFYLTDRVMTVSFHNYGNAFFPGTGDMYELGCEAGKFYSVNVPLKEGIDDENYDLVFTPVIRSVMDHYRPTAIVLQCGADSLADDRLGCFNLSVKGHGKCVEYVKNLNIPTLVLGGGGYTLRNVARCWTYETSLLVNEDIANEIPFFEYFEYFAPDFVLHQPFSKKLDNLNSKTYLDMIVKMVDENLRYLDCAPAVQMQHIPPDWLEPTHHRIDPEDRDPDQREGTAKNEPEVKAEPENEFYSGDQDQDEKDTTTSTSPSSTVTSTTTTQTTTSPSTSQASLAPSAPSSSTSIPTTCSPTVKTEPSSPIPTSNASSSPSVPPKVKLSSVRALPVSSLPPTDDEEGGTGPSASKKPRHQPPAEAAPNPPTKNPSISPTSSSGKASAPQLQS</sequence>
<gene>
    <name evidence="13" type="ORF">CTOB1V02_LOCUS2735</name>
</gene>
<evidence type="ECO:0000256" key="6">
    <source>
        <dbReference type="ARBA" id="ARBA00023015"/>
    </source>
</evidence>
<evidence type="ECO:0000256" key="4">
    <source>
        <dbReference type="ARBA" id="ARBA00022801"/>
    </source>
</evidence>
<feature type="compositionally biased region" description="Polar residues" evidence="12">
    <location>
        <begin position="551"/>
        <end position="570"/>
    </location>
</feature>
<dbReference type="EMBL" id="OB660440">
    <property type="protein sequence ID" value="CAD7224782.1"/>
    <property type="molecule type" value="Genomic_DNA"/>
</dbReference>
<dbReference type="PANTHER" id="PTHR10625:SF36">
    <property type="entry name" value="HISTONE DEACETYLASE 3"/>
    <property type="match status" value="1"/>
</dbReference>
<dbReference type="InterPro" id="IPR023801">
    <property type="entry name" value="His_deacetylse_dom"/>
</dbReference>
<dbReference type="InterPro" id="IPR000286">
    <property type="entry name" value="HDACs"/>
</dbReference>
<feature type="compositionally biased region" description="Basic and acidic residues" evidence="12">
    <location>
        <begin position="387"/>
        <end position="417"/>
    </location>
</feature>
<keyword evidence="3" id="KW-0678">Repressor</keyword>
<accession>A0A7R8W4L1</accession>
<evidence type="ECO:0000256" key="11">
    <source>
        <dbReference type="ARBA" id="ARBA00061569"/>
    </source>
</evidence>
<evidence type="ECO:0000256" key="9">
    <source>
        <dbReference type="ARBA" id="ARBA00040349"/>
    </source>
</evidence>
<dbReference type="InterPro" id="IPR003084">
    <property type="entry name" value="HDAC_I/II"/>
</dbReference>
<dbReference type="GO" id="GO:0005634">
    <property type="term" value="C:nucleus"/>
    <property type="evidence" value="ECO:0007669"/>
    <property type="project" value="UniProtKB-SubCell"/>
</dbReference>
<dbReference type="FunFam" id="3.40.800.20:FF:000001">
    <property type="entry name" value="Histone deacetylase"/>
    <property type="match status" value="1"/>
</dbReference>
<comment type="catalytic activity">
    <reaction evidence="10">
        <text>N(6)-acetyl-L-lysyl-[histone] + H2O = L-lysyl-[histone] + acetate</text>
        <dbReference type="Rhea" id="RHEA:58196"/>
        <dbReference type="Rhea" id="RHEA-COMP:9845"/>
        <dbReference type="Rhea" id="RHEA-COMP:11338"/>
        <dbReference type="ChEBI" id="CHEBI:15377"/>
        <dbReference type="ChEBI" id="CHEBI:29969"/>
        <dbReference type="ChEBI" id="CHEBI:30089"/>
        <dbReference type="ChEBI" id="CHEBI:61930"/>
        <dbReference type="EC" id="3.5.1.98"/>
    </reaction>
</comment>
<evidence type="ECO:0000313" key="13">
    <source>
        <dbReference type="EMBL" id="CAD7224782.1"/>
    </source>
</evidence>
<dbReference type="PRINTS" id="PR01271">
    <property type="entry name" value="HISDACETLASE"/>
</dbReference>
<comment type="subcellular location">
    <subcellularLocation>
        <location evidence="1">Nucleus</location>
    </subcellularLocation>
</comment>
<dbReference type="PANTHER" id="PTHR10625">
    <property type="entry name" value="HISTONE DEACETYLASE HDAC1-RELATED"/>
    <property type="match status" value="1"/>
</dbReference>
<evidence type="ECO:0000256" key="2">
    <source>
        <dbReference type="ARBA" id="ARBA00012111"/>
    </source>
</evidence>
<dbReference type="InterPro" id="IPR023696">
    <property type="entry name" value="Ureohydrolase_dom_sf"/>
</dbReference>
<keyword evidence="8" id="KW-0539">Nucleus</keyword>
<name>A0A7R8W4L1_9CRUS</name>
<evidence type="ECO:0000256" key="1">
    <source>
        <dbReference type="ARBA" id="ARBA00004123"/>
    </source>
</evidence>
<dbReference type="GO" id="GO:0040029">
    <property type="term" value="P:epigenetic regulation of gene expression"/>
    <property type="evidence" value="ECO:0007669"/>
    <property type="project" value="TreeGrafter"/>
</dbReference>
<evidence type="ECO:0000256" key="5">
    <source>
        <dbReference type="ARBA" id="ARBA00022853"/>
    </source>
</evidence>
<dbReference type="InterPro" id="IPR037138">
    <property type="entry name" value="His_deacetylse_dom_sf"/>
</dbReference>
<dbReference type="PRINTS" id="PR01270">
    <property type="entry name" value="HDASUPER"/>
</dbReference>
<dbReference type="GO" id="GO:0141221">
    <property type="term" value="F:histone deacetylase activity, hydrolytic mechanism"/>
    <property type="evidence" value="ECO:0007669"/>
    <property type="project" value="UniProtKB-EC"/>
</dbReference>
<protein>
    <recommendedName>
        <fullName evidence="9">Histone deacetylase 3</fullName>
        <ecNumber evidence="2">3.5.1.98</ecNumber>
    </recommendedName>
</protein>
<reference evidence="13" key="1">
    <citation type="submission" date="2020-11" db="EMBL/GenBank/DDBJ databases">
        <authorList>
            <person name="Tran Van P."/>
        </authorList>
    </citation>
    <scope>NUCLEOTIDE SEQUENCE</scope>
</reference>
<dbReference type="Pfam" id="PF00850">
    <property type="entry name" value="Hist_deacetyl"/>
    <property type="match status" value="1"/>
</dbReference>
<dbReference type="AlphaFoldDB" id="A0A7R8W4L1"/>
<feature type="region of interest" description="Disordered" evidence="12">
    <location>
        <begin position="385"/>
        <end position="570"/>
    </location>
</feature>
<dbReference type="EC" id="3.5.1.98" evidence="2"/>
<evidence type="ECO:0000256" key="3">
    <source>
        <dbReference type="ARBA" id="ARBA00022491"/>
    </source>
</evidence>
<keyword evidence="5" id="KW-0156">Chromatin regulator</keyword>
<evidence type="ECO:0000256" key="7">
    <source>
        <dbReference type="ARBA" id="ARBA00023163"/>
    </source>
</evidence>